<dbReference type="PROSITE" id="PS50222">
    <property type="entry name" value="EF_HAND_2"/>
    <property type="match status" value="2"/>
</dbReference>
<dbReference type="CDD" id="cd00051">
    <property type="entry name" value="EFh"/>
    <property type="match status" value="1"/>
</dbReference>
<organism evidence="2 3">
    <name type="scientific">Crossiella equi</name>
    <dbReference type="NCBI Taxonomy" id="130796"/>
    <lineage>
        <taxon>Bacteria</taxon>
        <taxon>Bacillati</taxon>
        <taxon>Actinomycetota</taxon>
        <taxon>Actinomycetes</taxon>
        <taxon>Pseudonocardiales</taxon>
        <taxon>Pseudonocardiaceae</taxon>
        <taxon>Crossiella</taxon>
    </lineage>
</organism>
<sequence>MTFPSVRDVLDRKIDISFAHLDDNGDGVFEPADALALAWRIVDCAGAPPEDPRAQAVFAALAVFWQHIELTMDLNEDSVVTPGEWRHGARSAFHTNPAGFDAGLRPLAEATLALLDRDGDGRVNAEEFSAYHKAFGVSPADSRLAFTRLDRDGSGWLSVAELLGAWREFYTSDDPDAPGNWLYGDPGYQSTVD</sequence>
<accession>A0ABS5A693</accession>
<dbReference type="EMBL" id="JAGIOO010000001">
    <property type="protein sequence ID" value="MBP2472118.1"/>
    <property type="molecule type" value="Genomic_DNA"/>
</dbReference>
<feature type="domain" description="EF-hand" evidence="1">
    <location>
        <begin position="103"/>
        <end position="138"/>
    </location>
</feature>
<dbReference type="InterPro" id="IPR002048">
    <property type="entry name" value="EF_hand_dom"/>
</dbReference>
<feature type="domain" description="EF-hand" evidence="1">
    <location>
        <begin position="145"/>
        <end position="172"/>
    </location>
</feature>
<dbReference type="SMART" id="SM00054">
    <property type="entry name" value="EFh"/>
    <property type="match status" value="2"/>
</dbReference>
<name>A0ABS5A693_9PSEU</name>
<comment type="caution">
    <text evidence="2">The sequence shown here is derived from an EMBL/GenBank/DDBJ whole genome shotgun (WGS) entry which is preliminary data.</text>
</comment>
<gene>
    <name evidence="2" type="ORF">JOF53_000990</name>
</gene>
<protein>
    <recommendedName>
        <fullName evidence="1">EF-hand domain-containing protein</fullName>
    </recommendedName>
</protein>
<dbReference type="RefSeq" id="WP_086782356.1">
    <property type="nucleotide sequence ID" value="NZ_JAGIOO010000001.1"/>
</dbReference>
<proteinExistence type="predicted"/>
<evidence type="ECO:0000259" key="1">
    <source>
        <dbReference type="PROSITE" id="PS50222"/>
    </source>
</evidence>
<dbReference type="Gene3D" id="1.10.238.10">
    <property type="entry name" value="EF-hand"/>
    <property type="match status" value="1"/>
</dbReference>
<keyword evidence="3" id="KW-1185">Reference proteome</keyword>
<reference evidence="2 3" key="1">
    <citation type="submission" date="2021-03" db="EMBL/GenBank/DDBJ databases">
        <title>Sequencing the genomes of 1000 actinobacteria strains.</title>
        <authorList>
            <person name="Klenk H.-P."/>
        </authorList>
    </citation>
    <scope>NUCLEOTIDE SEQUENCE [LARGE SCALE GENOMIC DNA]</scope>
    <source>
        <strain evidence="2 3">DSM 44580</strain>
    </source>
</reference>
<dbReference type="PROSITE" id="PS00018">
    <property type="entry name" value="EF_HAND_1"/>
    <property type="match status" value="2"/>
</dbReference>
<dbReference type="InterPro" id="IPR011992">
    <property type="entry name" value="EF-hand-dom_pair"/>
</dbReference>
<evidence type="ECO:0000313" key="3">
    <source>
        <dbReference type="Proteomes" id="UP001519363"/>
    </source>
</evidence>
<dbReference type="Pfam" id="PF13202">
    <property type="entry name" value="EF-hand_5"/>
    <property type="match status" value="1"/>
</dbReference>
<evidence type="ECO:0000313" key="2">
    <source>
        <dbReference type="EMBL" id="MBP2472118.1"/>
    </source>
</evidence>
<dbReference type="InterPro" id="IPR018247">
    <property type="entry name" value="EF_Hand_1_Ca_BS"/>
</dbReference>
<dbReference type="SUPFAM" id="SSF47473">
    <property type="entry name" value="EF-hand"/>
    <property type="match status" value="1"/>
</dbReference>
<dbReference type="Proteomes" id="UP001519363">
    <property type="component" value="Unassembled WGS sequence"/>
</dbReference>